<protein>
    <submittedName>
        <fullName evidence="10">SARP family transcriptional regulator</fullName>
    </submittedName>
</protein>
<dbReference type="InterPro" id="IPR019734">
    <property type="entry name" value="TPR_rpt"/>
</dbReference>
<reference evidence="10" key="2">
    <citation type="submission" date="2020-09" db="EMBL/GenBank/DDBJ databases">
        <authorList>
            <person name="Sun Q."/>
            <person name="Zhou Y."/>
        </authorList>
    </citation>
    <scope>NUCLEOTIDE SEQUENCE</scope>
    <source>
        <strain evidence="10">CGMCC 4.7272</strain>
    </source>
</reference>
<dbReference type="Gene3D" id="3.40.50.300">
    <property type="entry name" value="P-loop containing nucleotide triphosphate hydrolases"/>
    <property type="match status" value="1"/>
</dbReference>
<dbReference type="GO" id="GO:0003677">
    <property type="term" value="F:DNA binding"/>
    <property type="evidence" value="ECO:0007669"/>
    <property type="project" value="UniProtKB-UniRule"/>
</dbReference>
<evidence type="ECO:0000256" key="4">
    <source>
        <dbReference type="ARBA" id="ARBA00023125"/>
    </source>
</evidence>
<evidence type="ECO:0000256" key="7">
    <source>
        <dbReference type="PROSITE-ProRule" id="PRU01091"/>
    </source>
</evidence>
<dbReference type="PANTHER" id="PTHR35807:SF1">
    <property type="entry name" value="TRANSCRIPTIONAL REGULATOR REDD"/>
    <property type="match status" value="1"/>
</dbReference>
<dbReference type="PROSITE" id="PS50005">
    <property type="entry name" value="TPR"/>
    <property type="match status" value="1"/>
</dbReference>
<dbReference type="AlphaFoldDB" id="A0A917KQK7"/>
<evidence type="ECO:0000256" key="2">
    <source>
        <dbReference type="ARBA" id="ARBA00023012"/>
    </source>
</evidence>
<keyword evidence="4 7" id="KW-0238">DNA-binding</keyword>
<dbReference type="SMART" id="SM00028">
    <property type="entry name" value="TPR"/>
    <property type="match status" value="8"/>
</dbReference>
<dbReference type="PANTHER" id="PTHR35807">
    <property type="entry name" value="TRANSCRIPTIONAL REGULATOR REDD-RELATED"/>
    <property type="match status" value="1"/>
</dbReference>
<dbReference type="Pfam" id="PF03704">
    <property type="entry name" value="BTAD"/>
    <property type="match status" value="1"/>
</dbReference>
<keyword evidence="5" id="KW-0804">Transcription</keyword>
<keyword evidence="11" id="KW-1185">Reference proteome</keyword>
<dbReference type="GO" id="GO:0006355">
    <property type="term" value="P:regulation of DNA-templated transcription"/>
    <property type="evidence" value="ECO:0007669"/>
    <property type="project" value="InterPro"/>
</dbReference>
<dbReference type="SMART" id="SM00862">
    <property type="entry name" value="Trans_reg_C"/>
    <property type="match status" value="1"/>
</dbReference>
<dbReference type="SMART" id="SM01043">
    <property type="entry name" value="BTAD"/>
    <property type="match status" value="1"/>
</dbReference>
<dbReference type="PRINTS" id="PR00364">
    <property type="entry name" value="DISEASERSIST"/>
</dbReference>
<accession>A0A917KQK7</accession>
<sequence length="1123" mass="123145">MLNPQPRFRLLGALEIEVDGRKVVLTGRQRALCAVLLLNAEHVVSVERLTRSMWGEHGPSASEARVRAVVAEVRRALGPTGSGLLVTRRPGYSLRVAPAEVDVHVFEQRLRDAARSAAHGDWAESHRCYDEALMLWCGDPLPDLPVMEAERRRLTELYIAAREGRAEADMELGRHRTAAADLIRLTSEHPLRERPHALLMRALQRDGRTADALAVYADLRRRMVDELGVEPSEEIGSLQQRLLRGDVVHRAQPVSGRGQAPEHRQVPRQLPREPRRLVGRNAQLRLLDAARRQAEALVLVVGPAGVGKTALALHWAHRIAGDFPDGQLFLDMRGFDDAEPMTPQEALPLLLQGLGCASRDIPLRWEAQAALYRTVLAERRILVVLDDVADASYVRDLLPSSNGSLTLVTSRHRLNGLVTLDGAFRVSCDVLDSGEALELISSAVGPDAVAADPESATRLVELCDRLPLALCVASSWIGDRPGSIRDYVRDLAERGRLARLHVEGEESVAVRAALDLSYGGLSAEARRAFRLLGLVAGTGRSSAAAAAAAGIDEPHMSDLLRLAQRVHLLRDAGSGRSAWHDLVHEYARDRAVAEDDESERGAAVERVLDHYLQSVVNVARVCGLYVPWACPPPAEWSRPRGFGTQDEAYAWFESEWEDIAAAIAHAAEHGPARFAWQLVDALLDLFHHRRPMSDWIRLAAVAREAAERSGDLQGQAAMNLSTGNARWRNGDLKGALGEYEEAETLARRAGWLFGEAAGLQGKGVTLKLLGKPQEVPPLYRRCLDIYRQLGVTKSAEIMLINMASLYHSLGHLAEAEEAVTKALSSLIGESGRHTHSMALVNLALILQEQARFAEAMEALRKCFLVSRDSGSVYGEAVALETLGRVFDDAGHSDRAILAYEDALELSRQVGNRNCEVDSLVGLAVAKVRISRPDDAARHLDDARDIAERTGHRTGLVEMLLAQATVCCARGEYEDAIRHLERAAQLAIEGNPLALPRIRTLTALVLLETRAVADALREAHEAVDRAGESGQRLSLARALTARAAAWDGAGDARSALADRDRAHTLFEEIRVPDGHYRTAVPWEPERQARRRRRHQELPSDAGARCDLYMAAHFDGAEVGNQDGS</sequence>
<dbReference type="InterPro" id="IPR041617">
    <property type="entry name" value="TPR_MalT"/>
</dbReference>
<dbReference type="Proteomes" id="UP000625682">
    <property type="component" value="Unassembled WGS sequence"/>
</dbReference>
<dbReference type="InterPro" id="IPR027417">
    <property type="entry name" value="P-loop_NTPase"/>
</dbReference>
<reference evidence="10" key="1">
    <citation type="journal article" date="2014" name="Int. J. Syst. Evol. Microbiol.">
        <title>Complete genome sequence of Corynebacterium casei LMG S-19264T (=DSM 44701T), isolated from a smear-ripened cheese.</title>
        <authorList>
            <consortium name="US DOE Joint Genome Institute (JGI-PGF)"/>
            <person name="Walter F."/>
            <person name="Albersmeier A."/>
            <person name="Kalinowski J."/>
            <person name="Ruckert C."/>
        </authorList>
    </citation>
    <scope>NUCLEOTIDE SEQUENCE</scope>
    <source>
        <strain evidence="10">CGMCC 4.7272</strain>
    </source>
</reference>
<dbReference type="Gene3D" id="1.10.10.10">
    <property type="entry name" value="Winged helix-like DNA-binding domain superfamily/Winged helix DNA-binding domain"/>
    <property type="match status" value="1"/>
</dbReference>
<comment type="caution">
    <text evidence="10">The sequence shown here is derived from an EMBL/GenBank/DDBJ whole genome shotgun (WGS) entry which is preliminary data.</text>
</comment>
<keyword evidence="6" id="KW-0802">TPR repeat</keyword>
<dbReference type="InterPro" id="IPR011990">
    <property type="entry name" value="TPR-like_helical_dom_sf"/>
</dbReference>
<dbReference type="CDD" id="cd15831">
    <property type="entry name" value="BTAD"/>
    <property type="match status" value="1"/>
</dbReference>
<organism evidence="10 11">
    <name type="scientific">Streptomyces lacrimifluminis</name>
    <dbReference type="NCBI Taxonomy" id="1500077"/>
    <lineage>
        <taxon>Bacteria</taxon>
        <taxon>Bacillati</taxon>
        <taxon>Actinomycetota</taxon>
        <taxon>Actinomycetes</taxon>
        <taxon>Kitasatosporales</taxon>
        <taxon>Streptomycetaceae</taxon>
        <taxon>Streptomyces</taxon>
    </lineage>
</organism>
<evidence type="ECO:0000259" key="9">
    <source>
        <dbReference type="PROSITE" id="PS51755"/>
    </source>
</evidence>
<evidence type="ECO:0000313" key="10">
    <source>
        <dbReference type="EMBL" id="GGJ25294.1"/>
    </source>
</evidence>
<dbReference type="InterPro" id="IPR036388">
    <property type="entry name" value="WH-like_DNA-bd_sf"/>
</dbReference>
<dbReference type="EMBL" id="BMMU01000005">
    <property type="protein sequence ID" value="GGJ25294.1"/>
    <property type="molecule type" value="Genomic_DNA"/>
</dbReference>
<dbReference type="SUPFAM" id="SSF48452">
    <property type="entry name" value="TPR-like"/>
    <property type="match status" value="4"/>
</dbReference>
<dbReference type="InterPro" id="IPR016032">
    <property type="entry name" value="Sig_transdc_resp-reg_C-effctor"/>
</dbReference>
<dbReference type="GO" id="GO:0043531">
    <property type="term" value="F:ADP binding"/>
    <property type="evidence" value="ECO:0007669"/>
    <property type="project" value="InterPro"/>
</dbReference>
<dbReference type="Pfam" id="PF00931">
    <property type="entry name" value="NB-ARC"/>
    <property type="match status" value="1"/>
</dbReference>
<evidence type="ECO:0000256" key="3">
    <source>
        <dbReference type="ARBA" id="ARBA00023015"/>
    </source>
</evidence>
<comment type="similarity">
    <text evidence="1">Belongs to the AfsR/DnrI/RedD regulatory family.</text>
</comment>
<dbReference type="InterPro" id="IPR002182">
    <property type="entry name" value="NB-ARC"/>
</dbReference>
<dbReference type="Gene3D" id="1.25.40.10">
    <property type="entry name" value="Tetratricopeptide repeat domain"/>
    <property type="match status" value="2"/>
</dbReference>
<gene>
    <name evidence="10" type="ORF">GCM10012282_22370</name>
</gene>
<dbReference type="Pfam" id="PF17874">
    <property type="entry name" value="TPR_MalT"/>
    <property type="match status" value="1"/>
</dbReference>
<feature type="repeat" description="TPR" evidence="6">
    <location>
        <begin position="876"/>
        <end position="909"/>
    </location>
</feature>
<evidence type="ECO:0000256" key="5">
    <source>
        <dbReference type="ARBA" id="ARBA00023163"/>
    </source>
</evidence>
<keyword evidence="2" id="KW-0902">Two-component regulatory system</keyword>
<evidence type="ECO:0000313" key="11">
    <source>
        <dbReference type="Proteomes" id="UP000625682"/>
    </source>
</evidence>
<feature type="compositionally biased region" description="Basic and acidic residues" evidence="8">
    <location>
        <begin position="260"/>
        <end position="271"/>
    </location>
</feature>
<keyword evidence="3" id="KW-0805">Transcription regulation</keyword>
<dbReference type="GO" id="GO:0000160">
    <property type="term" value="P:phosphorelay signal transduction system"/>
    <property type="evidence" value="ECO:0007669"/>
    <property type="project" value="UniProtKB-KW"/>
</dbReference>
<dbReference type="RefSeq" id="WP_189147129.1">
    <property type="nucleotide sequence ID" value="NZ_BAABER010000002.1"/>
</dbReference>
<evidence type="ECO:0000256" key="6">
    <source>
        <dbReference type="PROSITE-ProRule" id="PRU00339"/>
    </source>
</evidence>
<proteinExistence type="inferred from homology"/>
<dbReference type="SUPFAM" id="SSF52540">
    <property type="entry name" value="P-loop containing nucleoside triphosphate hydrolases"/>
    <property type="match status" value="1"/>
</dbReference>
<dbReference type="InterPro" id="IPR005158">
    <property type="entry name" value="BTAD"/>
</dbReference>
<evidence type="ECO:0000256" key="1">
    <source>
        <dbReference type="ARBA" id="ARBA00005820"/>
    </source>
</evidence>
<feature type="DNA-binding region" description="OmpR/PhoB-type" evidence="7">
    <location>
        <begin position="1"/>
        <end position="96"/>
    </location>
</feature>
<dbReference type="PROSITE" id="PS51755">
    <property type="entry name" value="OMPR_PHOB"/>
    <property type="match status" value="1"/>
</dbReference>
<dbReference type="InterPro" id="IPR001867">
    <property type="entry name" value="OmpR/PhoB-type_DNA-bd"/>
</dbReference>
<name>A0A917KQK7_9ACTN</name>
<dbReference type="SUPFAM" id="SSF46894">
    <property type="entry name" value="C-terminal effector domain of the bipartite response regulators"/>
    <property type="match status" value="1"/>
</dbReference>
<feature type="region of interest" description="Disordered" evidence="8">
    <location>
        <begin position="252"/>
        <end position="271"/>
    </location>
</feature>
<dbReference type="InterPro" id="IPR051677">
    <property type="entry name" value="AfsR-DnrI-RedD_regulator"/>
</dbReference>
<feature type="domain" description="OmpR/PhoB-type" evidence="9">
    <location>
        <begin position="1"/>
        <end position="96"/>
    </location>
</feature>
<dbReference type="Pfam" id="PF00486">
    <property type="entry name" value="Trans_reg_C"/>
    <property type="match status" value="1"/>
</dbReference>
<evidence type="ECO:0000256" key="8">
    <source>
        <dbReference type="SAM" id="MobiDB-lite"/>
    </source>
</evidence>